<dbReference type="GeneID" id="300575671"/>
<reference evidence="1 2" key="1">
    <citation type="submission" date="2018-01" db="EMBL/GenBank/DDBJ databases">
        <title>Genome characterization of the sugarcane-associated fungus Trichoderma ghanense CCMA-1212 and their application in lignocelulose bioconversion.</title>
        <authorList>
            <person name="Steindorff A.S."/>
            <person name="Mendes T.D."/>
            <person name="Vilela E.S.D."/>
            <person name="Rodrigues D.S."/>
            <person name="Formighieri E.F."/>
            <person name="Melo I.S."/>
            <person name="Favaro L.C.L."/>
        </authorList>
    </citation>
    <scope>NUCLEOTIDE SEQUENCE [LARGE SCALE GENOMIC DNA]</scope>
    <source>
        <strain evidence="1 2">CCMA-1212</strain>
    </source>
</reference>
<dbReference type="RefSeq" id="XP_073560219.1">
    <property type="nucleotide sequence ID" value="XM_073701221.1"/>
</dbReference>
<accession>A0ABY2HAW0</accession>
<dbReference type="Proteomes" id="UP001642720">
    <property type="component" value="Unassembled WGS sequence"/>
</dbReference>
<organism evidence="1 2">
    <name type="scientific">Trichoderma ghanense</name>
    <dbReference type="NCBI Taxonomy" id="65468"/>
    <lineage>
        <taxon>Eukaryota</taxon>
        <taxon>Fungi</taxon>
        <taxon>Dikarya</taxon>
        <taxon>Ascomycota</taxon>
        <taxon>Pezizomycotina</taxon>
        <taxon>Sordariomycetes</taxon>
        <taxon>Hypocreomycetidae</taxon>
        <taxon>Hypocreales</taxon>
        <taxon>Hypocreaceae</taxon>
        <taxon>Trichoderma</taxon>
    </lineage>
</organism>
<gene>
    <name evidence="1" type="ORF">CCMA1212_003892</name>
</gene>
<dbReference type="EMBL" id="PPTA01000004">
    <property type="protein sequence ID" value="TFB04018.1"/>
    <property type="molecule type" value="Genomic_DNA"/>
</dbReference>
<evidence type="ECO:0000313" key="1">
    <source>
        <dbReference type="EMBL" id="TFB04018.1"/>
    </source>
</evidence>
<protein>
    <submittedName>
        <fullName evidence="1">Uncharacterized protein</fullName>
    </submittedName>
</protein>
<proteinExistence type="predicted"/>
<evidence type="ECO:0000313" key="2">
    <source>
        <dbReference type="Proteomes" id="UP001642720"/>
    </source>
</evidence>
<sequence>MYGSTQGTNRLLTLARKLDSVHRKTVSSRKDIPSVLLAMPARPRRSRKPTAGARPSDVARLAAPSEARLLSRPSDEGITAFVSFARFARLAYGITLYRSIVYGVRRLFALRSSLSTAGPVIKVRSCCGRVYSVCPWKRFGNGRLTVSY</sequence>
<comment type="caution">
    <text evidence="1">The sequence shown here is derived from an EMBL/GenBank/DDBJ whole genome shotgun (WGS) entry which is preliminary data.</text>
</comment>
<name>A0ABY2HAW0_9HYPO</name>
<keyword evidence="2" id="KW-1185">Reference proteome</keyword>